<evidence type="ECO:0000256" key="8">
    <source>
        <dbReference type="NCBIfam" id="TIGR03303"/>
    </source>
</evidence>
<dbReference type="GO" id="GO:0071709">
    <property type="term" value="P:membrane assembly"/>
    <property type="evidence" value="ECO:0007669"/>
    <property type="project" value="InterPro"/>
</dbReference>
<dbReference type="Pfam" id="PF01103">
    <property type="entry name" value="Omp85"/>
    <property type="match status" value="1"/>
</dbReference>
<sequence>MLYKTNTFVAITEQITLMKRIFQVLILLVLATPAFAQIRPQGQTPVTPSLKVGGLDLDYFSPKEYIIGGTSVSGTLYLDKDVLITLSKLTKGDKVVLPGEATSDAIKTLWAQGLFDDVKINIEKFVQDSVYFEIEVVERPRLSSIDLKGISKSQRTAIQEKLNDKTGKIVNDNLYNTTSGIIKKYMLDKGYFFTAIDYKTRKDPNAENSVVLEAYINKGSRVKVQHIDFTGNKDFKSAKLRKYLKSPKQFAWWRFWGSGKFSKEKYEENKLKMVGKLQEKGYRDATLLKDSIYQYNKKKVNIKMDLYEGKKYYFGNISWAGNAIYPDSILSKVLTIEKGDVFSEERLNKKLNGGGENGGDINSMYTDNGYLTFNIDPVQTKIYGDTVDVEMRMYEGPQYVNNRITLKGNTITNDKVVLREIRTKPGQKFNKSDLIRTIREIGQLGNFDESKTVPTPRPNPADGTVDIEYAVEEKPSDQIELSGGFGGGRIIGTLGLTFNNFSLRNLFNLKAYKPLPKGDGQKLSLRGQTNGKYYQSYSFSFSQPWFGGEKPVSFGVSAFTSLQSNGYSSDNAAFQKIRLNGVTVSLGRRLNWPDNYFQLSHAVSFQQYILNNYSGFKFSTGTSYNFNLSQEISRDSRDSPIFPKSGSFLRFTIQATPPYSLFNKVNYATASDKDKYRFTEYHKWKFDSQWYQRVAGNLVVKAQAQFGFLGQYSKAVGQSAFERFKLGGDGMQGFDFLQGSEIIAMRGYANNAVIPNGSNPTTAQTSGSPIYTKYVLELRYPVISSQQATAFVLAFAEGGNTWDRFGDFNPFNIRRSAGIGARIFLPIFGLLGIDYGHAFDTIPGVSEGGKQNFTFSIAQQLGGF</sequence>
<evidence type="ECO:0000259" key="9">
    <source>
        <dbReference type="PROSITE" id="PS51779"/>
    </source>
</evidence>
<dbReference type="PANTHER" id="PTHR12815">
    <property type="entry name" value="SORTING AND ASSEMBLY MACHINERY SAMM50 PROTEIN FAMILY MEMBER"/>
    <property type="match status" value="1"/>
</dbReference>
<keyword evidence="7" id="KW-0998">Cell outer membrane</keyword>
<comment type="caution">
    <text evidence="10">The sequence shown here is derived from an EMBL/GenBank/DDBJ whole genome shotgun (WGS) entry which is preliminary data.</text>
</comment>
<protein>
    <recommendedName>
        <fullName evidence="8">Outer membrane protein assembly factor BamA</fullName>
    </recommendedName>
</protein>
<reference evidence="10 11" key="1">
    <citation type="submission" date="2019-03" db="EMBL/GenBank/DDBJ databases">
        <title>Genomic Encyclopedia of Type Strains, Phase IV (KMG-IV): sequencing the most valuable type-strain genomes for metagenomic binning, comparative biology and taxonomic classification.</title>
        <authorList>
            <person name="Goeker M."/>
        </authorList>
    </citation>
    <scope>NUCLEOTIDE SEQUENCE [LARGE SCALE GENOMIC DNA]</scope>
    <source>
        <strain evidence="10 11">DSM 103236</strain>
    </source>
</reference>
<feature type="domain" description="POTRA" evidence="9">
    <location>
        <begin position="65"/>
        <end position="139"/>
    </location>
</feature>
<keyword evidence="6" id="KW-0472">Membrane</keyword>
<keyword evidence="2" id="KW-1134">Transmembrane beta strand</keyword>
<evidence type="ECO:0000256" key="2">
    <source>
        <dbReference type="ARBA" id="ARBA00022452"/>
    </source>
</evidence>
<dbReference type="AlphaFoldDB" id="A0A4R2HHH7"/>
<name>A0A4R2HHH7_9SPHI</name>
<evidence type="ECO:0000256" key="3">
    <source>
        <dbReference type="ARBA" id="ARBA00022692"/>
    </source>
</evidence>
<evidence type="ECO:0000313" key="11">
    <source>
        <dbReference type="Proteomes" id="UP000295684"/>
    </source>
</evidence>
<proteinExistence type="predicted"/>
<dbReference type="InterPro" id="IPR010827">
    <property type="entry name" value="BamA/TamA_POTRA"/>
</dbReference>
<evidence type="ECO:0000256" key="4">
    <source>
        <dbReference type="ARBA" id="ARBA00022729"/>
    </source>
</evidence>
<dbReference type="NCBIfam" id="TIGR03303">
    <property type="entry name" value="OM_YaeT"/>
    <property type="match status" value="1"/>
</dbReference>
<dbReference type="Proteomes" id="UP000295684">
    <property type="component" value="Unassembled WGS sequence"/>
</dbReference>
<dbReference type="PROSITE" id="PS51779">
    <property type="entry name" value="POTRA"/>
    <property type="match status" value="2"/>
</dbReference>
<gene>
    <name evidence="10" type="ORF">EV200_10258</name>
</gene>
<dbReference type="Gene3D" id="3.10.20.310">
    <property type="entry name" value="membrane protein fhac"/>
    <property type="match status" value="5"/>
</dbReference>
<dbReference type="EMBL" id="SLWO01000002">
    <property type="protein sequence ID" value="TCO28641.1"/>
    <property type="molecule type" value="Genomic_DNA"/>
</dbReference>
<evidence type="ECO:0000256" key="1">
    <source>
        <dbReference type="ARBA" id="ARBA00004370"/>
    </source>
</evidence>
<dbReference type="InterPro" id="IPR000184">
    <property type="entry name" value="Bac_surfAg_D15"/>
</dbReference>
<keyword evidence="3" id="KW-0812">Transmembrane</keyword>
<dbReference type="Gene3D" id="2.40.160.50">
    <property type="entry name" value="membrane protein fhac: a member of the omp85/tpsb transporter family"/>
    <property type="match status" value="1"/>
</dbReference>
<comment type="subcellular location">
    <subcellularLocation>
        <location evidence="1">Membrane</location>
    </subcellularLocation>
</comment>
<keyword evidence="5" id="KW-0677">Repeat</keyword>
<dbReference type="GO" id="GO:0009279">
    <property type="term" value="C:cell outer membrane"/>
    <property type="evidence" value="ECO:0007669"/>
    <property type="project" value="UniProtKB-UniRule"/>
</dbReference>
<dbReference type="InterPro" id="IPR034746">
    <property type="entry name" value="POTRA"/>
</dbReference>
<dbReference type="PIRSF" id="PIRSF006076">
    <property type="entry name" value="OM_assembly_OMP85"/>
    <property type="match status" value="1"/>
</dbReference>
<dbReference type="InterPro" id="IPR023707">
    <property type="entry name" value="OM_assembly_BamA"/>
</dbReference>
<evidence type="ECO:0000256" key="5">
    <source>
        <dbReference type="ARBA" id="ARBA00022737"/>
    </source>
</evidence>
<feature type="domain" description="POTRA" evidence="9">
    <location>
        <begin position="399"/>
        <end position="474"/>
    </location>
</feature>
<accession>A0A4R2HHH7</accession>
<dbReference type="Pfam" id="PF07244">
    <property type="entry name" value="POTRA"/>
    <property type="match status" value="4"/>
</dbReference>
<keyword evidence="4" id="KW-0732">Signal</keyword>
<evidence type="ECO:0000256" key="6">
    <source>
        <dbReference type="ARBA" id="ARBA00023136"/>
    </source>
</evidence>
<dbReference type="InterPro" id="IPR039910">
    <property type="entry name" value="D15-like"/>
</dbReference>
<evidence type="ECO:0000313" key="10">
    <source>
        <dbReference type="EMBL" id="TCO28641.1"/>
    </source>
</evidence>
<evidence type="ECO:0000256" key="7">
    <source>
        <dbReference type="ARBA" id="ARBA00023237"/>
    </source>
</evidence>
<organism evidence="10 11">
    <name type="scientific">Pedobacter psychrotolerans</name>
    <dbReference type="NCBI Taxonomy" id="1843235"/>
    <lineage>
        <taxon>Bacteria</taxon>
        <taxon>Pseudomonadati</taxon>
        <taxon>Bacteroidota</taxon>
        <taxon>Sphingobacteriia</taxon>
        <taxon>Sphingobacteriales</taxon>
        <taxon>Sphingobacteriaceae</taxon>
        <taxon>Pedobacter</taxon>
    </lineage>
</organism>
<dbReference type="PANTHER" id="PTHR12815:SF47">
    <property type="entry name" value="TRANSLOCATION AND ASSEMBLY MODULE SUBUNIT TAMA"/>
    <property type="match status" value="1"/>
</dbReference>